<comment type="similarity">
    <text evidence="1 5">Belongs to the universal ribosomal protein uL29 family.</text>
</comment>
<reference evidence="6 7" key="1">
    <citation type="journal article" date="2016" name="Environ. Microbiol.">
        <title>Genomic resolution of a cold subsurface aquifer community provides metabolic insights for novel microbes adapted to high CO concentrations.</title>
        <authorList>
            <person name="Probst A.J."/>
            <person name="Castelle C.J."/>
            <person name="Singh A."/>
            <person name="Brown C.T."/>
            <person name="Anantharaman K."/>
            <person name="Sharon I."/>
            <person name="Hug L.A."/>
            <person name="Burstein D."/>
            <person name="Emerson J.B."/>
            <person name="Thomas B.C."/>
            <person name="Banfield J.F."/>
        </authorList>
    </citation>
    <scope>NUCLEOTIDE SEQUENCE [LARGE SCALE GENOMIC DNA]</scope>
    <source>
        <strain evidence="6">CG1_02_38_46</strain>
    </source>
</reference>
<evidence type="ECO:0000256" key="1">
    <source>
        <dbReference type="ARBA" id="ARBA00009254"/>
    </source>
</evidence>
<dbReference type="Proteomes" id="UP000182278">
    <property type="component" value="Unassembled WGS sequence"/>
</dbReference>
<evidence type="ECO:0000256" key="2">
    <source>
        <dbReference type="ARBA" id="ARBA00022980"/>
    </source>
</evidence>
<dbReference type="SUPFAM" id="SSF46561">
    <property type="entry name" value="Ribosomal protein L29 (L29p)"/>
    <property type="match status" value="1"/>
</dbReference>
<dbReference type="InterPro" id="IPR018254">
    <property type="entry name" value="Ribosomal_uL29_CS"/>
</dbReference>
<organism evidence="6 7">
    <name type="scientific">Candidatus Desantisbacteria bacterium CG1_02_38_46</name>
    <dbReference type="NCBI Taxonomy" id="1817893"/>
    <lineage>
        <taxon>Bacteria</taxon>
        <taxon>Candidatus Desantisiibacteriota</taxon>
    </lineage>
</organism>
<dbReference type="InterPro" id="IPR036049">
    <property type="entry name" value="Ribosomal_uL29_sf"/>
</dbReference>
<name>A0A1J4SGR9_9BACT</name>
<dbReference type="NCBIfam" id="TIGR00012">
    <property type="entry name" value="L29"/>
    <property type="match status" value="1"/>
</dbReference>
<dbReference type="InterPro" id="IPR001854">
    <property type="entry name" value="Ribosomal_uL29"/>
</dbReference>
<dbReference type="Pfam" id="PF00831">
    <property type="entry name" value="Ribosomal_L29"/>
    <property type="match status" value="1"/>
</dbReference>
<proteinExistence type="inferred from homology"/>
<dbReference type="PANTHER" id="PTHR10916">
    <property type="entry name" value="60S RIBOSOMAL PROTEIN L35/50S RIBOSOMAL PROTEIN L29"/>
    <property type="match status" value="1"/>
</dbReference>
<evidence type="ECO:0000256" key="4">
    <source>
        <dbReference type="ARBA" id="ARBA00035204"/>
    </source>
</evidence>
<sequence>MKRMDLLRELRTSNITELKTKINELKTQLLNMRVKLKGRELKNPLSLRMLRRDVAVVNTILREKEKQGDRG</sequence>
<dbReference type="AlphaFoldDB" id="A0A1J4SGR9"/>
<evidence type="ECO:0000256" key="5">
    <source>
        <dbReference type="HAMAP-Rule" id="MF_00374"/>
    </source>
</evidence>
<dbReference type="InterPro" id="IPR050063">
    <property type="entry name" value="Ribosomal_protein_uL29"/>
</dbReference>
<protein>
    <recommendedName>
        <fullName evidence="4 5">Large ribosomal subunit protein uL29</fullName>
    </recommendedName>
</protein>
<keyword evidence="2 5" id="KW-0689">Ribosomal protein</keyword>
<dbReference type="PROSITE" id="PS00579">
    <property type="entry name" value="RIBOSOMAL_L29"/>
    <property type="match status" value="1"/>
</dbReference>
<dbReference type="CDD" id="cd00427">
    <property type="entry name" value="Ribosomal_L29_HIP"/>
    <property type="match status" value="1"/>
</dbReference>
<accession>A0A1J4SGR9</accession>
<evidence type="ECO:0000256" key="3">
    <source>
        <dbReference type="ARBA" id="ARBA00023274"/>
    </source>
</evidence>
<dbReference type="GO" id="GO:0006412">
    <property type="term" value="P:translation"/>
    <property type="evidence" value="ECO:0007669"/>
    <property type="project" value="UniProtKB-UniRule"/>
</dbReference>
<dbReference type="GO" id="GO:0003735">
    <property type="term" value="F:structural constituent of ribosome"/>
    <property type="evidence" value="ECO:0007669"/>
    <property type="project" value="InterPro"/>
</dbReference>
<dbReference type="EMBL" id="MNUO01000046">
    <property type="protein sequence ID" value="OIN97485.1"/>
    <property type="molecule type" value="Genomic_DNA"/>
</dbReference>
<evidence type="ECO:0000313" key="6">
    <source>
        <dbReference type="EMBL" id="OIN97485.1"/>
    </source>
</evidence>
<gene>
    <name evidence="5" type="primary">rpmC</name>
    <name evidence="6" type="ORF">AUJ66_03055</name>
</gene>
<comment type="caution">
    <text evidence="6">The sequence shown here is derived from an EMBL/GenBank/DDBJ whole genome shotgun (WGS) entry which is preliminary data.</text>
</comment>
<dbReference type="HAMAP" id="MF_00374">
    <property type="entry name" value="Ribosomal_uL29"/>
    <property type="match status" value="1"/>
</dbReference>
<evidence type="ECO:0000313" key="7">
    <source>
        <dbReference type="Proteomes" id="UP000182278"/>
    </source>
</evidence>
<dbReference type="Gene3D" id="1.10.287.310">
    <property type="match status" value="1"/>
</dbReference>
<dbReference type="STRING" id="1817893.AUJ66_03055"/>
<keyword evidence="3 5" id="KW-0687">Ribonucleoprotein</keyword>
<dbReference type="PANTHER" id="PTHR10916:SF0">
    <property type="entry name" value="LARGE RIBOSOMAL SUBUNIT PROTEIN UL29C"/>
    <property type="match status" value="1"/>
</dbReference>
<dbReference type="GO" id="GO:0022625">
    <property type="term" value="C:cytosolic large ribosomal subunit"/>
    <property type="evidence" value="ECO:0007669"/>
    <property type="project" value="TreeGrafter"/>
</dbReference>